<evidence type="ECO:0000256" key="3">
    <source>
        <dbReference type="ARBA" id="ARBA00022989"/>
    </source>
</evidence>
<comment type="function">
    <text evidence="5">Involved in spore wall assembly.</text>
</comment>
<keyword evidence="5" id="KW-0749">Sporulation</keyword>
<reference evidence="7" key="1">
    <citation type="submission" date="2015-10" db="EMBL/GenBank/DDBJ databases">
        <authorList>
            <person name="Devillers H."/>
        </authorList>
    </citation>
    <scope>NUCLEOTIDE SEQUENCE [LARGE SCALE GENOMIC DNA]</scope>
</reference>
<keyword evidence="2 5" id="KW-0812">Transmembrane</keyword>
<dbReference type="OrthoDB" id="4035996at2759"/>
<feature type="transmembrane region" description="Helical" evidence="5">
    <location>
        <begin position="30"/>
        <end position="48"/>
    </location>
</feature>
<dbReference type="Proteomes" id="UP000236544">
    <property type="component" value="Unassembled WGS sequence"/>
</dbReference>
<comment type="subcellular location">
    <subcellularLocation>
        <location evidence="1">Membrane</location>
        <topology evidence="1">Multi-pass membrane protein</topology>
    </subcellularLocation>
</comment>
<gene>
    <name evidence="6" type="ORF">LAQU0_S02e00584g</name>
</gene>
<dbReference type="GO" id="GO:0030435">
    <property type="term" value="P:sporulation resulting in formation of a cellular spore"/>
    <property type="evidence" value="ECO:0007669"/>
    <property type="project" value="UniProtKB-UniRule"/>
</dbReference>
<dbReference type="EMBL" id="LN890542">
    <property type="protein sequence ID" value="CUS20885.1"/>
    <property type="molecule type" value="Genomic_DNA"/>
</dbReference>
<keyword evidence="7" id="KW-1185">Reference proteome</keyword>
<comment type="similarity">
    <text evidence="5">Belongs to the OSW5 family.</text>
</comment>
<evidence type="ECO:0000313" key="7">
    <source>
        <dbReference type="Proteomes" id="UP000236544"/>
    </source>
</evidence>
<accession>A0A0P1KXR9</accession>
<keyword evidence="3 5" id="KW-1133">Transmembrane helix</keyword>
<feature type="transmembrane region" description="Helical" evidence="5">
    <location>
        <begin position="7"/>
        <end position="24"/>
    </location>
</feature>
<dbReference type="GO" id="GO:0016020">
    <property type="term" value="C:membrane"/>
    <property type="evidence" value="ECO:0007669"/>
    <property type="project" value="UniProtKB-SubCell"/>
</dbReference>
<dbReference type="InterPro" id="IPR031430">
    <property type="entry name" value="Osw5"/>
</dbReference>
<evidence type="ECO:0000256" key="2">
    <source>
        <dbReference type="ARBA" id="ARBA00022692"/>
    </source>
</evidence>
<evidence type="ECO:0000313" key="6">
    <source>
        <dbReference type="EMBL" id="CUS20885.1"/>
    </source>
</evidence>
<organism evidence="6 7">
    <name type="scientific">Lachancea quebecensis</name>
    <dbReference type="NCBI Taxonomy" id="1654605"/>
    <lineage>
        <taxon>Eukaryota</taxon>
        <taxon>Fungi</taxon>
        <taxon>Dikarya</taxon>
        <taxon>Ascomycota</taxon>
        <taxon>Saccharomycotina</taxon>
        <taxon>Saccharomycetes</taxon>
        <taxon>Saccharomycetales</taxon>
        <taxon>Saccharomycetaceae</taxon>
        <taxon>Lachancea</taxon>
    </lineage>
</organism>
<evidence type="ECO:0000256" key="5">
    <source>
        <dbReference type="RuleBase" id="RU363006"/>
    </source>
</evidence>
<protein>
    <recommendedName>
        <fullName evidence="5">Outer spore wall protein 5</fullName>
    </recommendedName>
</protein>
<keyword evidence="4 5" id="KW-0472">Membrane</keyword>
<sequence length="129" mass="13941">MSFTSIVIALLYFGGFLIILFTASAVILPLLILSLCFATGVVLCGFLSKKSYGLALRIYNLAIPHARSSMQAAADHIAPLDSTETVSLRKELLHRVQHFKGKSNPNLRAPIIVSGSEIPKSVIKVSETT</sequence>
<dbReference type="Pfam" id="PF17062">
    <property type="entry name" value="Osw5"/>
    <property type="match status" value="1"/>
</dbReference>
<name>A0A0P1KXR9_9SACH</name>
<proteinExistence type="inferred from homology"/>
<evidence type="ECO:0000256" key="1">
    <source>
        <dbReference type="ARBA" id="ARBA00004141"/>
    </source>
</evidence>
<dbReference type="AlphaFoldDB" id="A0A0P1KXR9"/>
<evidence type="ECO:0000256" key="4">
    <source>
        <dbReference type="ARBA" id="ARBA00023136"/>
    </source>
</evidence>